<evidence type="ECO:0000256" key="8">
    <source>
        <dbReference type="SAM" id="Phobius"/>
    </source>
</evidence>
<evidence type="ECO:0000256" key="2">
    <source>
        <dbReference type="ARBA" id="ARBA00009950"/>
    </source>
</evidence>
<dbReference type="GO" id="GO:0006624">
    <property type="term" value="P:vacuolar protein processing"/>
    <property type="evidence" value="ECO:0007669"/>
    <property type="project" value="TreeGrafter"/>
</dbReference>
<evidence type="ECO:0000313" key="10">
    <source>
        <dbReference type="EMBL" id="VDK82047.1"/>
    </source>
</evidence>
<accession>A0A3P6TAH2</accession>
<keyword evidence="4 8" id="KW-0812">Transmembrane</keyword>
<proteinExistence type="inferred from homology"/>
<dbReference type="GO" id="GO:0005773">
    <property type="term" value="C:vacuole"/>
    <property type="evidence" value="ECO:0007669"/>
    <property type="project" value="GOC"/>
</dbReference>
<dbReference type="Pfam" id="PF24799">
    <property type="entry name" value="Paxt-1_C"/>
    <property type="match status" value="1"/>
</dbReference>
<feature type="transmembrane region" description="Helical" evidence="8">
    <location>
        <begin position="55"/>
        <end position="72"/>
    </location>
</feature>
<dbReference type="EMBL" id="UYRX01000426">
    <property type="protein sequence ID" value="VDK82047.1"/>
    <property type="molecule type" value="Genomic_DNA"/>
</dbReference>
<gene>
    <name evidence="10" type="ORF">NLS_LOCUS5565</name>
</gene>
<dbReference type="Proteomes" id="UP000277928">
    <property type="component" value="Unassembled WGS sequence"/>
</dbReference>
<comment type="similarity">
    <text evidence="2">Belongs to the TMEM208 family.</text>
</comment>
<evidence type="ECO:0000256" key="6">
    <source>
        <dbReference type="ARBA" id="ARBA00022989"/>
    </source>
</evidence>
<name>A0A3P6TAH2_LITSI</name>
<dbReference type="STRING" id="42156.A0A3P6TAH2"/>
<reference evidence="10 11" key="1">
    <citation type="submission" date="2018-08" db="EMBL/GenBank/DDBJ databases">
        <authorList>
            <person name="Laetsch R D."/>
            <person name="Stevens L."/>
            <person name="Kumar S."/>
            <person name="Blaxter L. M."/>
        </authorList>
    </citation>
    <scope>NUCLEOTIDE SEQUENCE [LARGE SCALE GENOMIC DNA]</scope>
</reference>
<evidence type="ECO:0000256" key="4">
    <source>
        <dbReference type="ARBA" id="ARBA00022692"/>
    </source>
</evidence>
<evidence type="ECO:0000256" key="7">
    <source>
        <dbReference type="ARBA" id="ARBA00023136"/>
    </source>
</evidence>
<feature type="transmembrane region" description="Helical" evidence="8">
    <location>
        <begin position="106"/>
        <end position="128"/>
    </location>
</feature>
<dbReference type="OrthoDB" id="2359216at2759"/>
<keyword evidence="11" id="KW-1185">Reference proteome</keyword>
<dbReference type="InterPro" id="IPR057067">
    <property type="entry name" value="Paxt-1-like_C"/>
</dbReference>
<dbReference type="InterPro" id="IPR021859">
    <property type="entry name" value="XTBD"/>
</dbReference>
<dbReference type="Pfam" id="PF11952">
    <property type="entry name" value="XTBD"/>
    <property type="match status" value="1"/>
</dbReference>
<feature type="transmembrane region" description="Helical" evidence="8">
    <location>
        <begin position="26"/>
        <end position="49"/>
    </location>
</feature>
<evidence type="ECO:0000313" key="11">
    <source>
        <dbReference type="Proteomes" id="UP000277928"/>
    </source>
</evidence>
<sequence>MSPSGKSSKAATRGQKQIFEENQAVILHYSVAAILSSVFCSMISLFFLSRTAWEWFGFSVCCVLQVAAILTMRSMAKCRRNEKGQVTDAGLDLNQPDAFGEYCKDVVILCSFIATVATIWSRILWLLLLIPTYILYKLWKVVIGPWFFAQRPQQEEEKKVKKRDRKMDMHGSYPSRLSIACNELLPRIQNQSCTVDTYFLQSSIDRIFNDSQIDLLSVLLHPRISDSVNEYDQASLESNIEIFEYFMTSFCRHLERSSCTLPLKIVQESVYMRLLADYVCFMMPVNEENPVNAPAKKIHSENTMSSYSTPLNLFKEEALRRYALYPSSHSIGTLRTMTQSISPHFLTFICILVRSYCSLSNWPTDYRFIALRFVLKEIHVFSLAKSEELSFSQSKLQLQWNAPFADELFDFFLSLFTRWPPNPSFTNLFDIWVTWIRPWRYCDNDLQRIMSFVHSNRRFYVELSDVFWRRKFSLESKGDIENLASYICILTSSDMVEVYETLEYDLEPNVLTLMNSLKEGAENLCSRVVKDEEKLAKAGWFQRTFVCIEEELLLSERKKALEALERLIMDASRAISDSSCSGSQSVTVSTRAISANESPVSRGMYRLDYSNCWKAMPVIISSLRSGEARCLSRLLCQQIFVLIPYIQKQTFGKVMLSLSRQQELLPSKSETGTNKTFLMDEFLNINSLDSLRAVHESDQQWRLRRMFLERHIADYPKNRLLCLAQVFCNMISLGCTYDQELMKTVREMGAGLCGERKRTSEHDSVKASVSKKARLDSKSGSVISEDSPCALKRKSETSKILAKSSVMIHYSITNGVLHLQSFLLLRAQLTVLEKGSEPLVSLNQLTSRLKYKWELKSVENGKSVLLVNDVIVLEGILPAWNDNDAKNFAAAAALASLSREDREVRAKGGKFELCKGDDGPSDFYMSYLMDQLKLAVKVTPTSGTSFDKLESGLRAVRMPLRYVAERGTGWEQKISINALNVQLASAVLRKGECNKSREKERKDDLASVVIQRLSDSNFELIPNNIGYILR</sequence>
<dbReference type="PROSITE" id="PS51827">
    <property type="entry name" value="XTBD"/>
    <property type="match status" value="1"/>
</dbReference>
<dbReference type="AlphaFoldDB" id="A0A3P6TAH2"/>
<dbReference type="PANTHER" id="PTHR13505:SF7">
    <property type="entry name" value="TRANSMEMBRANE PROTEIN 208"/>
    <property type="match status" value="1"/>
</dbReference>
<feature type="domain" description="XRN2-binding (XTBD)" evidence="9">
    <location>
        <begin position="688"/>
        <end position="772"/>
    </location>
</feature>
<comment type="subcellular location">
    <subcellularLocation>
        <location evidence="1">Endoplasmic reticulum membrane</location>
        <topology evidence="1">Multi-pass membrane protein</topology>
    </subcellularLocation>
</comment>
<dbReference type="GO" id="GO:0005789">
    <property type="term" value="C:endoplasmic reticulum membrane"/>
    <property type="evidence" value="ECO:0007669"/>
    <property type="project" value="UniProtKB-SubCell"/>
</dbReference>
<keyword evidence="7 8" id="KW-0472">Membrane</keyword>
<keyword evidence="6 8" id="KW-1133">Transmembrane helix</keyword>
<keyword evidence="5" id="KW-0256">Endoplasmic reticulum</keyword>
<dbReference type="PANTHER" id="PTHR13505">
    <property type="entry name" value="TRANSMEMBRANE PROTEIN 208"/>
    <property type="match status" value="1"/>
</dbReference>
<protein>
    <recommendedName>
        <fullName evidence="3">Transmembrane protein 208</fullName>
    </recommendedName>
</protein>
<evidence type="ECO:0000256" key="1">
    <source>
        <dbReference type="ARBA" id="ARBA00004477"/>
    </source>
</evidence>
<evidence type="ECO:0000256" key="3">
    <source>
        <dbReference type="ARBA" id="ARBA00015033"/>
    </source>
</evidence>
<evidence type="ECO:0000256" key="5">
    <source>
        <dbReference type="ARBA" id="ARBA00022824"/>
    </source>
</evidence>
<dbReference type="InterPro" id="IPR008506">
    <property type="entry name" value="SND2/TMEM208"/>
</dbReference>
<evidence type="ECO:0000259" key="9">
    <source>
        <dbReference type="PROSITE" id="PS51827"/>
    </source>
</evidence>
<organism evidence="10 11">
    <name type="scientific">Litomosoides sigmodontis</name>
    <name type="common">Filarial nematode worm</name>
    <dbReference type="NCBI Taxonomy" id="42156"/>
    <lineage>
        <taxon>Eukaryota</taxon>
        <taxon>Metazoa</taxon>
        <taxon>Ecdysozoa</taxon>
        <taxon>Nematoda</taxon>
        <taxon>Chromadorea</taxon>
        <taxon>Rhabditida</taxon>
        <taxon>Spirurina</taxon>
        <taxon>Spiruromorpha</taxon>
        <taxon>Filarioidea</taxon>
        <taxon>Onchocercidae</taxon>
        <taxon>Litomosoides</taxon>
    </lineage>
</organism>
<dbReference type="Pfam" id="PF05620">
    <property type="entry name" value="TMEM208_SND2"/>
    <property type="match status" value="1"/>
</dbReference>